<keyword evidence="4" id="KW-1185">Reference proteome</keyword>
<dbReference type="PROSITE" id="PS50966">
    <property type="entry name" value="ZF_SWIM"/>
    <property type="match status" value="1"/>
</dbReference>
<dbReference type="EMBL" id="JAGGKV010000022">
    <property type="protein sequence ID" value="MBP1966536.1"/>
    <property type="molecule type" value="Genomic_DNA"/>
</dbReference>
<sequence length="523" mass="60400">MSSSPVLNDAEWLKLLEYVADAYTDVTLSRGFTYFKQGQVVSLNITEARLVQAKVDGSDSYRVSLNLNKFREGSCTCPVHSSCKHQAAVMMELADRLGYPATQIMNAKMQLKRAAALATSESAIHQLPAMPVFGWHSFMDQYTVSIKPTYDQGIYAQQLRYQLSMLSKFTIPFSDRDQAFFDLHQELFLLRKIKEQNIQGGSSFFTSSAVYKVYDDILNWLKEFASRLALAESDERLETTFAYVRAQMAEQSGHSYQEFGVYTALWKQWMAANETAALSFAPKEIEAIETESIEDSSTLTPSRSAAKAYLLLMQSKSKEAWASFEACPSFKETPAYLFIGFLDHLKEILDWKELVNWLVQTAVFFNNPRTRELETYAKYWQNAVVHFPEAEAMMWKIFESLLPRSYSLIENVLYEQGKWKAWLEMQILQGHDPLFHRVSVLQPIEKEAPQLLLPYYHQAVNHYVGLKNRHDYKAAVKLLKRLEKVYKKMKQPGHWETFMTSFVERHSRLRALQEELRKGKLLG</sequence>
<gene>
    <name evidence="3" type="ORF">J2Z65_005796</name>
</gene>
<keyword evidence="1" id="KW-0863">Zinc-finger</keyword>
<evidence type="ECO:0000259" key="2">
    <source>
        <dbReference type="PROSITE" id="PS50966"/>
    </source>
</evidence>
<dbReference type="RefSeq" id="WP_167068497.1">
    <property type="nucleotide sequence ID" value="NZ_JAAOZR010000096.1"/>
</dbReference>
<dbReference type="InterPro" id="IPR007527">
    <property type="entry name" value="Znf_SWIM"/>
</dbReference>
<evidence type="ECO:0000313" key="3">
    <source>
        <dbReference type="EMBL" id="MBP1966536.1"/>
    </source>
</evidence>
<proteinExistence type="predicted"/>
<name>A0ABS4I7P8_9BACL</name>
<dbReference type="Proteomes" id="UP001519344">
    <property type="component" value="Unassembled WGS sequence"/>
</dbReference>
<keyword evidence="1" id="KW-0479">Metal-binding</keyword>
<comment type="caution">
    <text evidence="3">The sequence shown here is derived from an EMBL/GenBank/DDBJ whole genome shotgun (WGS) entry which is preliminary data.</text>
</comment>
<keyword evidence="1" id="KW-0862">Zinc</keyword>
<reference evidence="3 4" key="1">
    <citation type="submission" date="2021-03" db="EMBL/GenBank/DDBJ databases">
        <title>Genomic Encyclopedia of Type Strains, Phase IV (KMG-IV): sequencing the most valuable type-strain genomes for metagenomic binning, comparative biology and taxonomic classification.</title>
        <authorList>
            <person name="Goeker M."/>
        </authorList>
    </citation>
    <scope>NUCLEOTIDE SEQUENCE [LARGE SCALE GENOMIC DNA]</scope>
    <source>
        <strain evidence="3 4">DSM 24950</strain>
    </source>
</reference>
<evidence type="ECO:0000313" key="4">
    <source>
        <dbReference type="Proteomes" id="UP001519344"/>
    </source>
</evidence>
<protein>
    <recommendedName>
        <fullName evidence="2">SWIM-type domain-containing protein</fullName>
    </recommendedName>
</protein>
<evidence type="ECO:0000256" key="1">
    <source>
        <dbReference type="PROSITE-ProRule" id="PRU00325"/>
    </source>
</evidence>
<accession>A0ABS4I7P8</accession>
<dbReference type="Pfam" id="PF04434">
    <property type="entry name" value="SWIM"/>
    <property type="match status" value="1"/>
</dbReference>
<feature type="domain" description="SWIM-type" evidence="2">
    <location>
        <begin position="61"/>
        <end position="94"/>
    </location>
</feature>
<organism evidence="3 4">
    <name type="scientific">Paenibacillus aceris</name>
    <dbReference type="NCBI Taxonomy" id="869555"/>
    <lineage>
        <taxon>Bacteria</taxon>
        <taxon>Bacillati</taxon>
        <taxon>Bacillota</taxon>
        <taxon>Bacilli</taxon>
        <taxon>Bacillales</taxon>
        <taxon>Paenibacillaceae</taxon>
        <taxon>Paenibacillus</taxon>
    </lineage>
</organism>